<keyword evidence="4" id="KW-1185">Reference proteome</keyword>
<feature type="domain" description="C2H2-type" evidence="2">
    <location>
        <begin position="9"/>
        <end position="32"/>
    </location>
</feature>
<dbReference type="PROSITE" id="PS00028">
    <property type="entry name" value="ZINC_FINGER_C2H2_1"/>
    <property type="match status" value="1"/>
</dbReference>
<feature type="compositionally biased region" description="Polar residues" evidence="1">
    <location>
        <begin position="126"/>
        <end position="145"/>
    </location>
</feature>
<protein>
    <recommendedName>
        <fullName evidence="2">C2H2-type domain-containing protein</fullName>
    </recommendedName>
</protein>
<dbReference type="Gene3D" id="3.30.160.60">
    <property type="entry name" value="Classic Zinc Finger"/>
    <property type="match status" value="1"/>
</dbReference>
<sequence length="232" mass="25353">MSEPTPVSCQWDRCRQEFPTRDQLLLHITEEHIKSMKAMRKDEIIIMKKLDRAKFELDDIASSTLELSAQSESATSIAIQKPRSARQPPSPADNLAAGTISEPPNIGTNGGPVPSSINGRFKRTHSLGTDSLESSQDVEQQLTQEDSMEHAVVSSGTLSTSVDGSSMSPLNTFSARTPDIDRGVKFRTGCMLVPPVVSTPASQELARYTQSFLPQTQATYYSQDMDSGQSQC</sequence>
<name>A0A0C3E7V4_9AGAM</name>
<evidence type="ECO:0000256" key="1">
    <source>
        <dbReference type="SAM" id="MobiDB-lite"/>
    </source>
</evidence>
<dbReference type="EMBL" id="KN822008">
    <property type="protein sequence ID" value="KIM68855.1"/>
    <property type="molecule type" value="Genomic_DNA"/>
</dbReference>
<accession>A0A0C3E7V4</accession>
<dbReference type="InterPro" id="IPR013087">
    <property type="entry name" value="Znf_C2H2_type"/>
</dbReference>
<proteinExistence type="predicted"/>
<dbReference type="InParanoid" id="A0A0C3E7V4"/>
<dbReference type="InterPro" id="IPR036236">
    <property type="entry name" value="Znf_C2H2_sf"/>
</dbReference>
<gene>
    <name evidence="3" type="ORF">SCLCIDRAFT_1209064</name>
</gene>
<dbReference type="HOGENOM" id="CLU_1195487_0_0_1"/>
<dbReference type="OrthoDB" id="2688827at2759"/>
<feature type="compositionally biased region" description="Polar residues" evidence="1">
    <location>
        <begin position="68"/>
        <end position="78"/>
    </location>
</feature>
<reference evidence="3 4" key="1">
    <citation type="submission" date="2014-04" db="EMBL/GenBank/DDBJ databases">
        <authorList>
            <consortium name="DOE Joint Genome Institute"/>
            <person name="Kuo A."/>
            <person name="Kohler A."/>
            <person name="Nagy L.G."/>
            <person name="Floudas D."/>
            <person name="Copeland A."/>
            <person name="Barry K.W."/>
            <person name="Cichocki N."/>
            <person name="Veneault-Fourrey C."/>
            <person name="LaButti K."/>
            <person name="Lindquist E.A."/>
            <person name="Lipzen A."/>
            <person name="Lundell T."/>
            <person name="Morin E."/>
            <person name="Murat C."/>
            <person name="Sun H."/>
            <person name="Tunlid A."/>
            <person name="Henrissat B."/>
            <person name="Grigoriev I.V."/>
            <person name="Hibbett D.S."/>
            <person name="Martin F."/>
            <person name="Nordberg H.P."/>
            <person name="Cantor M.N."/>
            <person name="Hua S.X."/>
        </authorList>
    </citation>
    <scope>NUCLEOTIDE SEQUENCE [LARGE SCALE GENOMIC DNA]</scope>
    <source>
        <strain evidence="3 4">Foug A</strain>
    </source>
</reference>
<dbReference type="SUPFAM" id="SSF57667">
    <property type="entry name" value="beta-beta-alpha zinc fingers"/>
    <property type="match status" value="1"/>
</dbReference>
<feature type="region of interest" description="Disordered" evidence="1">
    <location>
        <begin position="68"/>
        <end position="174"/>
    </location>
</feature>
<feature type="compositionally biased region" description="Polar residues" evidence="1">
    <location>
        <begin position="154"/>
        <end position="174"/>
    </location>
</feature>
<reference evidence="4" key="2">
    <citation type="submission" date="2015-01" db="EMBL/GenBank/DDBJ databases">
        <title>Evolutionary Origins and Diversification of the Mycorrhizal Mutualists.</title>
        <authorList>
            <consortium name="DOE Joint Genome Institute"/>
            <consortium name="Mycorrhizal Genomics Consortium"/>
            <person name="Kohler A."/>
            <person name="Kuo A."/>
            <person name="Nagy L.G."/>
            <person name="Floudas D."/>
            <person name="Copeland A."/>
            <person name="Barry K.W."/>
            <person name="Cichocki N."/>
            <person name="Veneault-Fourrey C."/>
            <person name="LaButti K."/>
            <person name="Lindquist E.A."/>
            <person name="Lipzen A."/>
            <person name="Lundell T."/>
            <person name="Morin E."/>
            <person name="Murat C."/>
            <person name="Riley R."/>
            <person name="Ohm R."/>
            <person name="Sun H."/>
            <person name="Tunlid A."/>
            <person name="Henrissat B."/>
            <person name="Grigoriev I.V."/>
            <person name="Hibbett D.S."/>
            <person name="Martin F."/>
        </authorList>
    </citation>
    <scope>NUCLEOTIDE SEQUENCE [LARGE SCALE GENOMIC DNA]</scope>
    <source>
        <strain evidence="4">Foug A</strain>
    </source>
</reference>
<evidence type="ECO:0000313" key="4">
    <source>
        <dbReference type="Proteomes" id="UP000053989"/>
    </source>
</evidence>
<evidence type="ECO:0000259" key="2">
    <source>
        <dbReference type="PROSITE" id="PS00028"/>
    </source>
</evidence>
<dbReference type="AlphaFoldDB" id="A0A0C3E7V4"/>
<dbReference type="Proteomes" id="UP000053989">
    <property type="component" value="Unassembled WGS sequence"/>
</dbReference>
<evidence type="ECO:0000313" key="3">
    <source>
        <dbReference type="EMBL" id="KIM68855.1"/>
    </source>
</evidence>
<organism evidence="3 4">
    <name type="scientific">Scleroderma citrinum Foug A</name>
    <dbReference type="NCBI Taxonomy" id="1036808"/>
    <lineage>
        <taxon>Eukaryota</taxon>
        <taxon>Fungi</taxon>
        <taxon>Dikarya</taxon>
        <taxon>Basidiomycota</taxon>
        <taxon>Agaricomycotina</taxon>
        <taxon>Agaricomycetes</taxon>
        <taxon>Agaricomycetidae</taxon>
        <taxon>Boletales</taxon>
        <taxon>Sclerodermatineae</taxon>
        <taxon>Sclerodermataceae</taxon>
        <taxon>Scleroderma</taxon>
    </lineage>
</organism>